<dbReference type="Pfam" id="PF01841">
    <property type="entry name" value="Transglut_core"/>
    <property type="match status" value="1"/>
</dbReference>
<sequence>MQWLYWLYGLFQFNASVKFLSLPPVLGSDNLSKKITGIIMKIINKSVFTVLYFLVSITIMADSIDKKWESTIKEKNIITGKSKTVMKTDSNCTDGYYRIISTENIGALGIKEDRMDYTCTLEVKTSINNKMLSYKLDWFLNNGRTILIIDMKWTDNEYKYSITNSYGKIENGAISYSGPLELYERGSFWSLELLLEKELNYPRMVISPQSILLSKSVINSISFDEEIKNPNTNYKQIKVLPNDDLLTLDNSNQIIHIAIPEYDSEIVNYLITSPVTPYNIEHRLLVPTKGLKPHHNRIKNIEVIIENCDFNGINSSLNTNNMNLSQQLENENTRDYLHFKLKEQNIGTKSLNNEIISNGKKNRYLEAEFLIEANDREIIKKAVEITERSTNINDSIKYIQQWIYQNIKYKHTKGSALNTLQVKAGDCESMSYLAIALFRAIKVPARIVHGIAYSTDIESYVKHSWYEISPNNKDWYSLDATSGIETAVDASYINLPPETTNWKGMSVYIKSVG</sequence>
<dbReference type="EMBL" id="CP035807">
    <property type="protein sequence ID" value="QEN04143.1"/>
    <property type="molecule type" value="Genomic_DNA"/>
</dbReference>
<accession>A0A5C1Q7U2</accession>
<feature type="domain" description="Transglutaminase-like" evidence="1">
    <location>
        <begin position="419"/>
        <end position="482"/>
    </location>
</feature>
<dbReference type="SMART" id="SM00460">
    <property type="entry name" value="TGc"/>
    <property type="match status" value="1"/>
</dbReference>
<dbReference type="OrthoDB" id="313038at2"/>
<gene>
    <name evidence="2" type="ORF">EW093_05310</name>
</gene>
<dbReference type="PANTHER" id="PTHR33490:SF3">
    <property type="entry name" value="CONSERVED INTEGRAL MEMBRANE PROTEIN"/>
    <property type="match status" value="1"/>
</dbReference>
<dbReference type="PANTHER" id="PTHR33490">
    <property type="entry name" value="BLR5614 PROTEIN-RELATED"/>
    <property type="match status" value="1"/>
</dbReference>
<organism evidence="2 3">
    <name type="scientific">Thiospirochaeta perfilievii</name>
    <dbReference type="NCBI Taxonomy" id="252967"/>
    <lineage>
        <taxon>Bacteria</taxon>
        <taxon>Pseudomonadati</taxon>
        <taxon>Spirochaetota</taxon>
        <taxon>Spirochaetia</taxon>
        <taxon>Spirochaetales</taxon>
        <taxon>Spirochaetaceae</taxon>
        <taxon>Thiospirochaeta</taxon>
    </lineage>
</organism>
<dbReference type="InterPro" id="IPR038765">
    <property type="entry name" value="Papain-like_cys_pep_sf"/>
</dbReference>
<dbReference type="AlphaFoldDB" id="A0A5C1Q7U2"/>
<dbReference type="InterPro" id="IPR002931">
    <property type="entry name" value="Transglutaminase-like"/>
</dbReference>
<proteinExistence type="predicted"/>
<keyword evidence="3" id="KW-1185">Reference proteome</keyword>
<reference evidence="2 3" key="1">
    <citation type="submission" date="2019-02" db="EMBL/GenBank/DDBJ databases">
        <authorList>
            <person name="Fomenkov A."/>
            <person name="Dubinina G."/>
            <person name="Grabovich M."/>
            <person name="Vincze T."/>
            <person name="Roberts R.J."/>
        </authorList>
    </citation>
    <scope>NUCLEOTIDE SEQUENCE [LARGE SCALE GENOMIC DNA]</scope>
    <source>
        <strain evidence="2 3">P</strain>
    </source>
</reference>
<dbReference type="KEGG" id="sper:EW093_05310"/>
<dbReference type="Gene3D" id="3.10.620.30">
    <property type="match status" value="1"/>
</dbReference>
<dbReference type="Proteomes" id="UP000323824">
    <property type="component" value="Chromosome"/>
</dbReference>
<evidence type="ECO:0000313" key="3">
    <source>
        <dbReference type="Proteomes" id="UP000323824"/>
    </source>
</evidence>
<dbReference type="SUPFAM" id="SSF54001">
    <property type="entry name" value="Cysteine proteinases"/>
    <property type="match status" value="1"/>
</dbReference>
<evidence type="ECO:0000313" key="2">
    <source>
        <dbReference type="EMBL" id="QEN04143.1"/>
    </source>
</evidence>
<name>A0A5C1Q7U2_9SPIO</name>
<protein>
    <submittedName>
        <fullName evidence="2">Transglutaminase domain-containing protein</fullName>
    </submittedName>
</protein>
<reference evidence="2 3" key="2">
    <citation type="submission" date="2019-09" db="EMBL/GenBank/DDBJ databases">
        <title>Complete Genome Sequence and Methylome Analysis of free living Spirochaetas.</title>
        <authorList>
            <person name="Leshcheva N."/>
            <person name="Mikheeva N."/>
        </authorList>
    </citation>
    <scope>NUCLEOTIDE SEQUENCE [LARGE SCALE GENOMIC DNA]</scope>
    <source>
        <strain evidence="2 3">P</strain>
    </source>
</reference>
<evidence type="ECO:0000259" key="1">
    <source>
        <dbReference type="SMART" id="SM00460"/>
    </source>
</evidence>